<protein>
    <submittedName>
        <fullName evidence="1">Uncharacterized protein</fullName>
    </submittedName>
</protein>
<gene>
    <name evidence="1" type="ORF">TBRA_LOCUS16127</name>
</gene>
<dbReference type="EMBL" id="CADCXV010001463">
    <property type="protein sequence ID" value="CAB0044539.1"/>
    <property type="molecule type" value="Genomic_DNA"/>
</dbReference>
<dbReference type="AlphaFoldDB" id="A0A6H5J8K9"/>
<proteinExistence type="predicted"/>
<keyword evidence="2" id="KW-1185">Reference proteome</keyword>
<dbReference type="Proteomes" id="UP000479190">
    <property type="component" value="Unassembled WGS sequence"/>
</dbReference>
<organism evidence="1 2">
    <name type="scientific">Trichogramma brassicae</name>
    <dbReference type="NCBI Taxonomy" id="86971"/>
    <lineage>
        <taxon>Eukaryota</taxon>
        <taxon>Metazoa</taxon>
        <taxon>Ecdysozoa</taxon>
        <taxon>Arthropoda</taxon>
        <taxon>Hexapoda</taxon>
        <taxon>Insecta</taxon>
        <taxon>Pterygota</taxon>
        <taxon>Neoptera</taxon>
        <taxon>Endopterygota</taxon>
        <taxon>Hymenoptera</taxon>
        <taxon>Apocrita</taxon>
        <taxon>Proctotrupomorpha</taxon>
        <taxon>Chalcidoidea</taxon>
        <taxon>Trichogrammatidae</taxon>
        <taxon>Trichogramma</taxon>
    </lineage>
</organism>
<accession>A0A6H5J8K9</accession>
<reference evidence="1 2" key="1">
    <citation type="submission" date="2020-02" db="EMBL/GenBank/DDBJ databases">
        <authorList>
            <person name="Ferguson B K."/>
        </authorList>
    </citation>
    <scope>NUCLEOTIDE SEQUENCE [LARGE SCALE GENOMIC DNA]</scope>
</reference>
<sequence length="198" mass="20634">MWPSLSAVAASSSGSATTATRVPAYALRKDFTAAWETGTPSSAPSAVAISASSTHSSRSLISIEEVCWRALAVATGPSTFSISAPRVDTFSTPFFNCSTRAPEALRLMLCTLLPTVCCSEASPLSVFKMSAYEVEPFVLITIASGRSGGLGDAVALLLTTGGPGLAWLPQPAGAAAYAWNYGEIPPKQIRLGPRRRCC</sequence>
<name>A0A6H5J8K9_9HYME</name>
<evidence type="ECO:0000313" key="2">
    <source>
        <dbReference type="Proteomes" id="UP000479190"/>
    </source>
</evidence>
<evidence type="ECO:0000313" key="1">
    <source>
        <dbReference type="EMBL" id="CAB0044539.1"/>
    </source>
</evidence>